<protein>
    <submittedName>
        <fullName evidence="2">Uncharacterized protein</fullName>
    </submittedName>
</protein>
<comment type="caution">
    <text evidence="2">The sequence shown here is derived from an EMBL/GenBank/DDBJ whole genome shotgun (WGS) entry which is preliminary data.</text>
</comment>
<dbReference type="AlphaFoldDB" id="A0A8T2UJ53"/>
<dbReference type="Proteomes" id="UP000825935">
    <property type="component" value="Chromosome 5"/>
</dbReference>
<accession>A0A8T2UJ53</accession>
<gene>
    <name evidence="2" type="ORF">KP509_05G005900</name>
</gene>
<keyword evidence="3" id="KW-1185">Reference proteome</keyword>
<proteinExistence type="predicted"/>
<dbReference type="EMBL" id="CM035410">
    <property type="protein sequence ID" value="KAH7436167.1"/>
    <property type="molecule type" value="Genomic_DNA"/>
</dbReference>
<name>A0A8T2UJ53_CERRI</name>
<evidence type="ECO:0000256" key="1">
    <source>
        <dbReference type="SAM" id="MobiDB-lite"/>
    </source>
</evidence>
<feature type="region of interest" description="Disordered" evidence="1">
    <location>
        <begin position="141"/>
        <end position="165"/>
    </location>
</feature>
<evidence type="ECO:0000313" key="2">
    <source>
        <dbReference type="EMBL" id="KAH7436167.1"/>
    </source>
</evidence>
<reference evidence="2" key="1">
    <citation type="submission" date="2021-08" db="EMBL/GenBank/DDBJ databases">
        <title>WGS assembly of Ceratopteris richardii.</title>
        <authorList>
            <person name="Marchant D.B."/>
            <person name="Chen G."/>
            <person name="Jenkins J."/>
            <person name="Shu S."/>
            <person name="Leebens-Mack J."/>
            <person name="Grimwood J."/>
            <person name="Schmutz J."/>
            <person name="Soltis P."/>
            <person name="Soltis D."/>
            <person name="Chen Z.-H."/>
        </authorList>
    </citation>
    <scope>NUCLEOTIDE SEQUENCE</scope>
    <source>
        <strain evidence="2">Whitten #5841</strain>
        <tissue evidence="2">Leaf</tissue>
    </source>
</reference>
<evidence type="ECO:0000313" key="3">
    <source>
        <dbReference type="Proteomes" id="UP000825935"/>
    </source>
</evidence>
<sequence length="187" mass="21087">MELRIIGHALKHLLFIATSVGTTLSLVFCDVGSQKWTLRMDASTRPSAAHRGWTPFSPRMCTPHLQAKNKATPANHTVVLSRFSSPFCSSLAKIFPFQYQLLSSSRHLLYTRTKNGKKWRAPKLSAFLSIPLYSMLSSNHREKLPSAPSNPPPQKTPLAPKNWSQARHYSAPYLKKIEEAHQLPRSQ</sequence>
<organism evidence="2 3">
    <name type="scientific">Ceratopteris richardii</name>
    <name type="common">Triangle waterfern</name>
    <dbReference type="NCBI Taxonomy" id="49495"/>
    <lineage>
        <taxon>Eukaryota</taxon>
        <taxon>Viridiplantae</taxon>
        <taxon>Streptophyta</taxon>
        <taxon>Embryophyta</taxon>
        <taxon>Tracheophyta</taxon>
        <taxon>Polypodiopsida</taxon>
        <taxon>Polypodiidae</taxon>
        <taxon>Polypodiales</taxon>
        <taxon>Pteridineae</taxon>
        <taxon>Pteridaceae</taxon>
        <taxon>Parkerioideae</taxon>
        <taxon>Ceratopteris</taxon>
    </lineage>
</organism>